<dbReference type="Gramene" id="KZM82178">
    <property type="protein sequence ID" value="KZM82178"/>
    <property type="gene ID" value="DCAR_029747"/>
</dbReference>
<evidence type="ECO:0000256" key="2">
    <source>
        <dbReference type="ARBA" id="ARBA00022448"/>
    </source>
</evidence>
<accession>A0A175YG78</accession>
<dbReference type="Proteomes" id="UP000077755">
    <property type="component" value="Chromosome 9"/>
</dbReference>
<evidence type="ECO:0000313" key="8">
    <source>
        <dbReference type="EMBL" id="WOH14801.1"/>
    </source>
</evidence>
<feature type="chain" id="PRO_5008044541" description="Non-specific lipid-transfer protein" evidence="5">
    <location>
        <begin position="21"/>
        <end position="110"/>
    </location>
</feature>
<dbReference type="InterPro" id="IPR000528">
    <property type="entry name" value="Plant_nsLTP"/>
</dbReference>
<dbReference type="InterPro" id="IPR016140">
    <property type="entry name" value="Bifunc_inhib/LTP/seed_store"/>
</dbReference>
<evidence type="ECO:0000313" key="9">
    <source>
        <dbReference type="Proteomes" id="UP000077755"/>
    </source>
</evidence>
<dbReference type="SUPFAM" id="SSF47699">
    <property type="entry name" value="Bifunctional inhibitor/lipid-transfer protein/seed storage 2S albumin"/>
    <property type="match status" value="1"/>
</dbReference>
<keyword evidence="3 4" id="KW-0446">Lipid-binding</keyword>
<comment type="similarity">
    <text evidence="1 4">Belongs to the plant LTP family.</text>
</comment>
<dbReference type="STRING" id="79200.A0A175YG78"/>
<feature type="domain" description="Bifunctional inhibitor/plant lipid transfer protein/seed storage helical" evidence="6">
    <location>
        <begin position="24"/>
        <end position="108"/>
    </location>
</feature>
<comment type="function">
    <text evidence="4">Plant non-specific lipid-transfer proteins transfer phospholipids as well as galactolipids across membranes. May play a role in wax or cutin deposition in the cell walls of expanding epidermal cells and certain secretory tissues.</text>
</comment>
<evidence type="ECO:0000256" key="4">
    <source>
        <dbReference type="RuleBase" id="RU000628"/>
    </source>
</evidence>
<proteinExistence type="inferred from homology"/>
<dbReference type="Gene3D" id="1.10.110.10">
    <property type="entry name" value="Plant lipid-transfer and hydrophobic proteins"/>
    <property type="match status" value="1"/>
</dbReference>
<dbReference type="InterPro" id="IPR036312">
    <property type="entry name" value="Bifun_inhib/LTP/seed_sf"/>
</dbReference>
<evidence type="ECO:0000259" key="6">
    <source>
        <dbReference type="SMART" id="SM00499"/>
    </source>
</evidence>
<evidence type="ECO:0000313" key="7">
    <source>
        <dbReference type="EMBL" id="KZM82178.1"/>
    </source>
</evidence>
<keyword evidence="5" id="KW-0732">Signal</keyword>
<dbReference type="AlphaFoldDB" id="A0A175YG78"/>
<name>A0A175YG78_DAUCS</name>
<dbReference type="Pfam" id="PF00234">
    <property type="entry name" value="Tryp_alpha_amyl"/>
    <property type="match status" value="1"/>
</dbReference>
<evidence type="ECO:0000256" key="3">
    <source>
        <dbReference type="ARBA" id="ARBA00023121"/>
    </source>
</evidence>
<reference evidence="7" key="1">
    <citation type="journal article" date="2016" name="Nat. Genet.">
        <title>A high-quality carrot genome assembly provides new insights into carotenoid accumulation and asterid genome evolution.</title>
        <authorList>
            <person name="Iorizzo M."/>
            <person name="Ellison S."/>
            <person name="Senalik D."/>
            <person name="Zeng P."/>
            <person name="Satapoomin P."/>
            <person name="Huang J."/>
            <person name="Bowman M."/>
            <person name="Iovene M."/>
            <person name="Sanseverino W."/>
            <person name="Cavagnaro P."/>
            <person name="Yildiz M."/>
            <person name="Macko-Podgorni A."/>
            <person name="Moranska E."/>
            <person name="Grzebelus E."/>
            <person name="Grzebelus D."/>
            <person name="Ashrafi H."/>
            <person name="Zheng Z."/>
            <person name="Cheng S."/>
            <person name="Spooner D."/>
            <person name="Van Deynze A."/>
            <person name="Simon P."/>
        </authorList>
    </citation>
    <scope>NUCLEOTIDE SEQUENCE [LARGE SCALE GENOMIC DNA]</scope>
    <source>
        <tissue evidence="7">Leaf</tissue>
    </source>
</reference>
<keyword evidence="2 4" id="KW-0813">Transport</keyword>
<dbReference type="GO" id="GO:0006869">
    <property type="term" value="P:lipid transport"/>
    <property type="evidence" value="ECO:0007669"/>
    <property type="project" value="InterPro"/>
</dbReference>
<evidence type="ECO:0000256" key="1">
    <source>
        <dbReference type="ARBA" id="ARBA00009748"/>
    </source>
</evidence>
<dbReference type="EMBL" id="CP093351">
    <property type="protein sequence ID" value="WOH14801.1"/>
    <property type="molecule type" value="Genomic_DNA"/>
</dbReference>
<dbReference type="OMA" id="VNCDIIN"/>
<dbReference type="CDD" id="cd01960">
    <property type="entry name" value="nsLTP1"/>
    <property type="match status" value="1"/>
</dbReference>
<organism evidence="7">
    <name type="scientific">Daucus carota subsp. sativus</name>
    <name type="common">Carrot</name>
    <dbReference type="NCBI Taxonomy" id="79200"/>
    <lineage>
        <taxon>Eukaryota</taxon>
        <taxon>Viridiplantae</taxon>
        <taxon>Streptophyta</taxon>
        <taxon>Embryophyta</taxon>
        <taxon>Tracheophyta</taxon>
        <taxon>Spermatophyta</taxon>
        <taxon>Magnoliopsida</taxon>
        <taxon>eudicotyledons</taxon>
        <taxon>Gunneridae</taxon>
        <taxon>Pentapetalae</taxon>
        <taxon>asterids</taxon>
        <taxon>campanulids</taxon>
        <taxon>Apiales</taxon>
        <taxon>Apiaceae</taxon>
        <taxon>Apioideae</taxon>
        <taxon>Scandiceae</taxon>
        <taxon>Daucinae</taxon>
        <taxon>Daucus</taxon>
        <taxon>Daucus sect. Daucus</taxon>
    </lineage>
</organism>
<reference evidence="8" key="2">
    <citation type="submission" date="2022-03" db="EMBL/GenBank/DDBJ databases">
        <title>Draft title - Genomic analysis of global carrot germplasm unveils the trajectory of domestication and the origin of high carotenoid orange carrot.</title>
        <authorList>
            <person name="Iorizzo M."/>
            <person name="Ellison S."/>
            <person name="Senalik D."/>
            <person name="Macko-Podgorni A."/>
            <person name="Grzebelus D."/>
            <person name="Bostan H."/>
            <person name="Rolling W."/>
            <person name="Curaba J."/>
            <person name="Simon P."/>
        </authorList>
    </citation>
    <scope>NUCLEOTIDE SEQUENCE</scope>
    <source>
        <tissue evidence="8">Leaf</tissue>
    </source>
</reference>
<dbReference type="SMART" id="SM00499">
    <property type="entry name" value="AAI"/>
    <property type="match status" value="1"/>
</dbReference>
<sequence length="110" mass="11544">MKGAIISVIALIAIMATAEAALDCGKVDSFLVPCVPYLTAGGTPTPKCCQGVQSIKDISVTPQDKRDSCNCLKAAAQRYPTLKDEVAQALPAMCKVTLDIPISRTTNCEA</sequence>
<evidence type="ECO:0000256" key="5">
    <source>
        <dbReference type="SAM" id="SignalP"/>
    </source>
</evidence>
<dbReference type="GO" id="GO:0008289">
    <property type="term" value="F:lipid binding"/>
    <property type="evidence" value="ECO:0007669"/>
    <property type="project" value="UniProtKB-KW"/>
</dbReference>
<dbReference type="EMBL" id="LNRQ01000009">
    <property type="protein sequence ID" value="KZM82178.1"/>
    <property type="molecule type" value="Genomic_DNA"/>
</dbReference>
<dbReference type="PRINTS" id="PR00382">
    <property type="entry name" value="LIPIDTRNSFER"/>
</dbReference>
<dbReference type="PANTHER" id="PTHR33076">
    <property type="entry name" value="NON-SPECIFIC LIPID-TRANSFER PROTEIN 2-RELATED"/>
    <property type="match status" value="1"/>
</dbReference>
<keyword evidence="9" id="KW-1185">Reference proteome</keyword>
<feature type="signal peptide" evidence="5">
    <location>
        <begin position="1"/>
        <end position="20"/>
    </location>
</feature>
<protein>
    <recommendedName>
        <fullName evidence="4">Non-specific lipid-transfer protein</fullName>
    </recommendedName>
</protein>
<gene>
    <name evidence="7" type="ORF">DCAR_029747</name>
    <name evidence="8" type="ORF">DCAR_0934324</name>
</gene>